<gene>
    <name evidence="1" type="ORF">KEHDKFFH_11100</name>
</gene>
<proteinExistence type="predicted"/>
<organism evidence="1 2">
    <name type="scientific">Marinobacter maroccanus</name>
    <dbReference type="NCBI Taxonomy" id="2055143"/>
    <lineage>
        <taxon>Bacteria</taxon>
        <taxon>Pseudomonadati</taxon>
        <taxon>Pseudomonadota</taxon>
        <taxon>Gammaproteobacteria</taxon>
        <taxon>Pseudomonadales</taxon>
        <taxon>Marinobacteraceae</taxon>
        <taxon>Marinobacter</taxon>
    </lineage>
</organism>
<evidence type="ECO:0000313" key="2">
    <source>
        <dbReference type="Proteomes" id="UP000239917"/>
    </source>
</evidence>
<dbReference type="OrthoDB" id="5792746at2"/>
<comment type="caution">
    <text evidence="1">The sequence shown here is derived from an EMBL/GenBank/DDBJ whole genome shotgun (WGS) entry which is preliminary data.</text>
</comment>
<keyword evidence="2" id="KW-1185">Reference proteome</keyword>
<dbReference type="Proteomes" id="UP000239917">
    <property type="component" value="Unassembled WGS sequence"/>
</dbReference>
<dbReference type="Pfam" id="PF12525">
    <property type="entry name" value="DUF3726"/>
    <property type="match status" value="1"/>
</dbReference>
<evidence type="ECO:0000313" key="1">
    <source>
        <dbReference type="EMBL" id="PPI84167.1"/>
    </source>
</evidence>
<dbReference type="SUPFAM" id="SSF89733">
    <property type="entry name" value="L-sulfolactate dehydrogenase-like"/>
    <property type="match status" value="1"/>
</dbReference>
<name>A0A2S5Z9U9_9GAMM</name>
<dbReference type="RefSeq" id="WP_104321984.1">
    <property type="nucleotide sequence ID" value="NZ_PSSX01000008.1"/>
</dbReference>
<protein>
    <submittedName>
        <fullName evidence="1">DUF3726 domain-containing protein</fullName>
    </submittedName>
</protein>
<dbReference type="InterPro" id="IPR036111">
    <property type="entry name" value="Mal/L-sulfo/L-lacto_DH-like_sf"/>
</dbReference>
<accession>A0A2S5Z9U9</accession>
<dbReference type="EMBL" id="PSSX01000008">
    <property type="protein sequence ID" value="PPI84167.1"/>
    <property type="molecule type" value="Genomic_DNA"/>
</dbReference>
<dbReference type="InterPro" id="IPR022201">
    <property type="entry name" value="DUF3726"/>
</dbReference>
<dbReference type="GO" id="GO:0016491">
    <property type="term" value="F:oxidoreductase activity"/>
    <property type="evidence" value="ECO:0007669"/>
    <property type="project" value="InterPro"/>
</dbReference>
<reference evidence="1 2" key="1">
    <citation type="submission" date="2018-01" db="EMBL/GenBank/DDBJ databases">
        <title>Complete genome sequences of the type strains of Marinobacter flavimaris and Marinobacter maroccanus.</title>
        <authorList>
            <person name="Palau M."/>
            <person name="Boujida N."/>
            <person name="Manresa A."/>
            <person name="Minana-Galbis D."/>
        </authorList>
    </citation>
    <scope>NUCLEOTIDE SEQUENCE [LARGE SCALE GENOMIC DNA]</scope>
    <source>
        <strain evidence="1 2">N4</strain>
    </source>
</reference>
<dbReference type="AlphaFoldDB" id="A0A2S5Z9U9"/>
<sequence length="255" mass="28205">MKVSFNELQGIGRKAFIGIGFAEGDAIDAAEMVAWMEAHGLGGVEALKKGLRFLLAEDHNESPTLVYQDEDFSVLDAHNHSILGNASLAVELGYARARGRGLSVTKIRHCHNRILIIGYLSRLARRGMNVTAFWRNAHDPLTELVVGFKAGHPVPEICLYSLEKTPDDTEKNDGITLIMANHVDLLPSLRSEYELTNLMRQTEEDLERQRDRALVEGMDIDDELWHNLKSLADRLLVEATDASRSGAGAGTSDND</sequence>